<dbReference type="AlphaFoldDB" id="A0A8H6DQA2"/>
<sequence length="305" mass="34806">MKGIKAEIIDTTEQIGDLVDWLICHGSSVRNSPTMYIDLEGVNLCREGSVSILTLLIDTGIPTRRVCLIDVHTLGAQAFNTVGAKQATLKDILQDEEITKVFFDVRNDSDALFAHFGVALQGVEDVQLMESATRKTTASRKFLNSLTKCIENNLSLNSSGLASWKLSKEKGERLYKVQYGGSYDVFNQRPIPEDIVSYCVGDVQYLPELRDRFRTQQAYQWRDLVGEESKKRVAMSQRSDYQPHSPAKAMAPWSKEQHKLLDQWNYVPRNYSNRSFNSQNDWYDDGPTSCRDIIDDCDYHLYYSD</sequence>
<protein>
    <recommendedName>
        <fullName evidence="1">3'-5' exonuclease domain-containing protein</fullName>
    </recommendedName>
</protein>
<name>A0A8H6DQA2_COCSA</name>
<accession>A0A8H6DQA2</accession>
<dbReference type="Proteomes" id="UP000624244">
    <property type="component" value="Unassembled WGS sequence"/>
</dbReference>
<dbReference type="InterPro" id="IPR036397">
    <property type="entry name" value="RNaseH_sf"/>
</dbReference>
<dbReference type="EMBL" id="WNKQ01000033">
    <property type="protein sequence ID" value="KAF5844037.1"/>
    <property type="molecule type" value="Genomic_DNA"/>
</dbReference>
<proteinExistence type="predicted"/>
<dbReference type="PANTHER" id="PTHR43040">
    <property type="entry name" value="RIBONUCLEASE D"/>
    <property type="match status" value="1"/>
</dbReference>
<gene>
    <name evidence="2" type="ORF">GGP41_003900</name>
</gene>
<evidence type="ECO:0000313" key="3">
    <source>
        <dbReference type="Proteomes" id="UP000624244"/>
    </source>
</evidence>
<dbReference type="PANTHER" id="PTHR43040:SF1">
    <property type="entry name" value="RIBONUCLEASE D"/>
    <property type="match status" value="1"/>
</dbReference>
<dbReference type="Pfam" id="PF01612">
    <property type="entry name" value="DNA_pol_A_exo1"/>
    <property type="match status" value="1"/>
</dbReference>
<dbReference type="GO" id="GO:0003676">
    <property type="term" value="F:nucleic acid binding"/>
    <property type="evidence" value="ECO:0007669"/>
    <property type="project" value="InterPro"/>
</dbReference>
<evidence type="ECO:0000313" key="2">
    <source>
        <dbReference type="EMBL" id="KAF5844037.1"/>
    </source>
</evidence>
<dbReference type="InterPro" id="IPR002562">
    <property type="entry name" value="3'-5'_exonuclease_dom"/>
</dbReference>
<evidence type="ECO:0000259" key="1">
    <source>
        <dbReference type="Pfam" id="PF01612"/>
    </source>
</evidence>
<feature type="domain" description="3'-5' exonuclease" evidence="1">
    <location>
        <begin position="29"/>
        <end position="215"/>
    </location>
</feature>
<comment type="caution">
    <text evidence="2">The sequence shown here is derived from an EMBL/GenBank/DDBJ whole genome shotgun (WGS) entry which is preliminary data.</text>
</comment>
<reference evidence="2" key="1">
    <citation type="submission" date="2019-11" db="EMBL/GenBank/DDBJ databases">
        <title>Bipolaris sorokiniana Genome sequencing.</title>
        <authorList>
            <person name="Wang H."/>
        </authorList>
    </citation>
    <scope>NUCLEOTIDE SEQUENCE</scope>
</reference>
<dbReference type="GO" id="GO:0006139">
    <property type="term" value="P:nucleobase-containing compound metabolic process"/>
    <property type="evidence" value="ECO:0007669"/>
    <property type="project" value="InterPro"/>
</dbReference>
<dbReference type="InterPro" id="IPR012337">
    <property type="entry name" value="RNaseH-like_sf"/>
</dbReference>
<dbReference type="Gene3D" id="3.30.420.10">
    <property type="entry name" value="Ribonuclease H-like superfamily/Ribonuclease H"/>
    <property type="match status" value="1"/>
</dbReference>
<organism evidence="2 3">
    <name type="scientific">Cochliobolus sativus</name>
    <name type="common">Common root rot and spot blotch fungus</name>
    <name type="synonym">Bipolaris sorokiniana</name>
    <dbReference type="NCBI Taxonomy" id="45130"/>
    <lineage>
        <taxon>Eukaryota</taxon>
        <taxon>Fungi</taxon>
        <taxon>Dikarya</taxon>
        <taxon>Ascomycota</taxon>
        <taxon>Pezizomycotina</taxon>
        <taxon>Dothideomycetes</taxon>
        <taxon>Pleosporomycetidae</taxon>
        <taxon>Pleosporales</taxon>
        <taxon>Pleosporineae</taxon>
        <taxon>Pleosporaceae</taxon>
        <taxon>Bipolaris</taxon>
    </lineage>
</organism>
<dbReference type="SUPFAM" id="SSF53098">
    <property type="entry name" value="Ribonuclease H-like"/>
    <property type="match status" value="1"/>
</dbReference>
<dbReference type="GO" id="GO:0008408">
    <property type="term" value="F:3'-5' exonuclease activity"/>
    <property type="evidence" value="ECO:0007669"/>
    <property type="project" value="InterPro"/>
</dbReference>